<proteinExistence type="predicted"/>
<dbReference type="EnsemblPlants" id="TuG1812G0500005435.01.T05">
    <property type="protein sequence ID" value="TuG1812G0500005435.01.T05.cds404494"/>
    <property type="gene ID" value="TuG1812G0500005435.01"/>
</dbReference>
<keyword evidence="1" id="KW-0472">Membrane</keyword>
<feature type="transmembrane region" description="Helical" evidence="1">
    <location>
        <begin position="12"/>
        <end position="33"/>
    </location>
</feature>
<dbReference type="AlphaFoldDB" id="A0A8R7URL3"/>
<evidence type="ECO:0000313" key="2">
    <source>
        <dbReference type="EnsemblPlants" id="TuG1812G0500005435.01.T05.cds404494"/>
    </source>
</evidence>
<dbReference type="Proteomes" id="UP000015106">
    <property type="component" value="Chromosome 5"/>
</dbReference>
<reference evidence="2" key="2">
    <citation type="submission" date="2018-03" db="EMBL/GenBank/DDBJ databases">
        <title>The Triticum urartu genome reveals the dynamic nature of wheat genome evolution.</title>
        <authorList>
            <person name="Ling H."/>
            <person name="Ma B."/>
            <person name="Shi X."/>
            <person name="Liu H."/>
            <person name="Dong L."/>
            <person name="Sun H."/>
            <person name="Cao Y."/>
            <person name="Gao Q."/>
            <person name="Zheng S."/>
            <person name="Li Y."/>
            <person name="Yu Y."/>
            <person name="Du H."/>
            <person name="Qi M."/>
            <person name="Li Y."/>
            <person name="Yu H."/>
            <person name="Cui Y."/>
            <person name="Wang N."/>
            <person name="Chen C."/>
            <person name="Wu H."/>
            <person name="Zhao Y."/>
            <person name="Zhang J."/>
            <person name="Li Y."/>
            <person name="Zhou W."/>
            <person name="Zhang B."/>
            <person name="Hu W."/>
            <person name="Eijk M."/>
            <person name="Tang J."/>
            <person name="Witsenboer H."/>
            <person name="Zhao S."/>
            <person name="Li Z."/>
            <person name="Zhang A."/>
            <person name="Wang D."/>
            <person name="Liang C."/>
        </authorList>
    </citation>
    <scope>NUCLEOTIDE SEQUENCE [LARGE SCALE GENOMIC DNA]</scope>
    <source>
        <strain evidence="2">cv. G1812</strain>
    </source>
</reference>
<dbReference type="Gramene" id="TuG1812G0500005435.01.T05">
    <property type="protein sequence ID" value="TuG1812G0500005435.01.T05.cds404494"/>
    <property type="gene ID" value="TuG1812G0500005435.01"/>
</dbReference>
<protein>
    <submittedName>
        <fullName evidence="2">Uncharacterized protein</fullName>
    </submittedName>
</protein>
<keyword evidence="1" id="KW-1133">Transmembrane helix</keyword>
<reference evidence="3" key="1">
    <citation type="journal article" date="2013" name="Nature">
        <title>Draft genome of the wheat A-genome progenitor Triticum urartu.</title>
        <authorList>
            <person name="Ling H.Q."/>
            <person name="Zhao S."/>
            <person name="Liu D."/>
            <person name="Wang J."/>
            <person name="Sun H."/>
            <person name="Zhang C."/>
            <person name="Fan H."/>
            <person name="Li D."/>
            <person name="Dong L."/>
            <person name="Tao Y."/>
            <person name="Gao C."/>
            <person name="Wu H."/>
            <person name="Li Y."/>
            <person name="Cui Y."/>
            <person name="Guo X."/>
            <person name="Zheng S."/>
            <person name="Wang B."/>
            <person name="Yu K."/>
            <person name="Liang Q."/>
            <person name="Yang W."/>
            <person name="Lou X."/>
            <person name="Chen J."/>
            <person name="Feng M."/>
            <person name="Jian J."/>
            <person name="Zhang X."/>
            <person name="Luo G."/>
            <person name="Jiang Y."/>
            <person name="Liu J."/>
            <person name="Wang Z."/>
            <person name="Sha Y."/>
            <person name="Zhang B."/>
            <person name="Wu H."/>
            <person name="Tang D."/>
            <person name="Shen Q."/>
            <person name="Xue P."/>
            <person name="Zou S."/>
            <person name="Wang X."/>
            <person name="Liu X."/>
            <person name="Wang F."/>
            <person name="Yang Y."/>
            <person name="An X."/>
            <person name="Dong Z."/>
            <person name="Zhang K."/>
            <person name="Zhang X."/>
            <person name="Luo M.C."/>
            <person name="Dvorak J."/>
            <person name="Tong Y."/>
            <person name="Wang J."/>
            <person name="Yang H."/>
            <person name="Li Z."/>
            <person name="Wang D."/>
            <person name="Zhang A."/>
            <person name="Wang J."/>
        </authorList>
    </citation>
    <scope>NUCLEOTIDE SEQUENCE</scope>
    <source>
        <strain evidence="3">cv. G1812</strain>
    </source>
</reference>
<evidence type="ECO:0000256" key="1">
    <source>
        <dbReference type="SAM" id="Phobius"/>
    </source>
</evidence>
<sequence>MDVVLTAVDFSLVSFFATTMLLPLFANMCSVFADWCEVSTHLLIVSLPLVSCSLHYFLPAVPLVRCCLLMLLSVHMSDSMLLLDWFIVWMGWRSSGVCAYAPPMTCFKNCLVRICIHCTPRCRSEQAPCILPFAL</sequence>
<evidence type="ECO:0000313" key="3">
    <source>
        <dbReference type="Proteomes" id="UP000015106"/>
    </source>
</evidence>
<organism evidence="2 3">
    <name type="scientific">Triticum urartu</name>
    <name type="common">Red wild einkorn</name>
    <name type="synonym">Crithodium urartu</name>
    <dbReference type="NCBI Taxonomy" id="4572"/>
    <lineage>
        <taxon>Eukaryota</taxon>
        <taxon>Viridiplantae</taxon>
        <taxon>Streptophyta</taxon>
        <taxon>Embryophyta</taxon>
        <taxon>Tracheophyta</taxon>
        <taxon>Spermatophyta</taxon>
        <taxon>Magnoliopsida</taxon>
        <taxon>Liliopsida</taxon>
        <taxon>Poales</taxon>
        <taxon>Poaceae</taxon>
        <taxon>BOP clade</taxon>
        <taxon>Pooideae</taxon>
        <taxon>Triticodae</taxon>
        <taxon>Triticeae</taxon>
        <taxon>Triticinae</taxon>
        <taxon>Triticum</taxon>
    </lineage>
</organism>
<name>A0A8R7URL3_TRIUA</name>
<reference evidence="2" key="3">
    <citation type="submission" date="2022-06" db="UniProtKB">
        <authorList>
            <consortium name="EnsemblPlants"/>
        </authorList>
    </citation>
    <scope>IDENTIFICATION</scope>
</reference>
<keyword evidence="3" id="KW-1185">Reference proteome</keyword>
<accession>A0A8R7URL3</accession>
<keyword evidence="1" id="KW-0812">Transmembrane</keyword>